<dbReference type="EMBL" id="JAMKPW020000043">
    <property type="protein sequence ID" value="KAK8194252.1"/>
    <property type="molecule type" value="Genomic_DNA"/>
</dbReference>
<protein>
    <submittedName>
        <fullName evidence="1">Uncharacterized protein</fullName>
    </submittedName>
</protein>
<evidence type="ECO:0000313" key="2">
    <source>
        <dbReference type="Proteomes" id="UP001320706"/>
    </source>
</evidence>
<name>A0ACC3S3Z7_9PEZI</name>
<proteinExistence type="predicted"/>
<organism evidence="1 2">
    <name type="scientific">Zalaria obscura</name>
    <dbReference type="NCBI Taxonomy" id="2024903"/>
    <lineage>
        <taxon>Eukaryota</taxon>
        <taxon>Fungi</taxon>
        <taxon>Dikarya</taxon>
        <taxon>Ascomycota</taxon>
        <taxon>Pezizomycotina</taxon>
        <taxon>Dothideomycetes</taxon>
        <taxon>Dothideomycetidae</taxon>
        <taxon>Dothideales</taxon>
        <taxon>Zalariaceae</taxon>
        <taxon>Zalaria</taxon>
    </lineage>
</organism>
<keyword evidence="2" id="KW-1185">Reference proteome</keyword>
<accession>A0ACC3S3Z7</accession>
<dbReference type="Proteomes" id="UP001320706">
    <property type="component" value="Unassembled WGS sequence"/>
</dbReference>
<evidence type="ECO:0000313" key="1">
    <source>
        <dbReference type="EMBL" id="KAK8194252.1"/>
    </source>
</evidence>
<comment type="caution">
    <text evidence="1">The sequence shown here is derived from an EMBL/GenBank/DDBJ whole genome shotgun (WGS) entry which is preliminary data.</text>
</comment>
<gene>
    <name evidence="1" type="ORF">M8818_007440</name>
</gene>
<reference evidence="1" key="1">
    <citation type="submission" date="2024-02" db="EMBL/GenBank/DDBJ databases">
        <title>Metagenome Assembled Genome of Zalaria obscura JY119.</title>
        <authorList>
            <person name="Vighnesh L."/>
            <person name="Jagadeeshwari U."/>
            <person name="Venkata Ramana C."/>
            <person name="Sasikala C."/>
        </authorList>
    </citation>
    <scope>NUCLEOTIDE SEQUENCE</scope>
    <source>
        <strain evidence="1">JY119</strain>
    </source>
</reference>
<sequence length="87" mass="9790">MGDIDPFYDLGGRFAETQRFRRRKLRSARIGECFCGYPMGGRNAFPVKAWPAEKRVTWRLETVEISLGPGVDPAGSERMTLPAAWGQ</sequence>